<dbReference type="ExpressionAtlas" id="A0A2K3DN96">
    <property type="expression patterns" value="baseline"/>
</dbReference>
<organism evidence="8 9">
    <name type="scientific">Chlamydomonas reinhardtii</name>
    <name type="common">Chlamydomonas smithii</name>
    <dbReference type="NCBI Taxonomy" id="3055"/>
    <lineage>
        <taxon>Eukaryota</taxon>
        <taxon>Viridiplantae</taxon>
        <taxon>Chlorophyta</taxon>
        <taxon>core chlorophytes</taxon>
        <taxon>Chlorophyceae</taxon>
        <taxon>CS clade</taxon>
        <taxon>Chlamydomonadales</taxon>
        <taxon>Chlamydomonadaceae</taxon>
        <taxon>Chlamydomonas</taxon>
    </lineage>
</organism>
<keyword evidence="9" id="KW-1185">Reference proteome</keyword>
<dbReference type="RefSeq" id="XP_042923616.1">
    <property type="nucleotide sequence ID" value="XM_043062910.1"/>
</dbReference>
<dbReference type="EMBL" id="CM008967">
    <property type="protein sequence ID" value="PNW81991.1"/>
    <property type="molecule type" value="Genomic_DNA"/>
</dbReference>
<dbReference type="SUPFAM" id="SSF55073">
    <property type="entry name" value="Nucleotide cyclase"/>
    <property type="match status" value="1"/>
</dbReference>
<dbReference type="Gene3D" id="3.80.10.10">
    <property type="entry name" value="Ribonuclease Inhibitor"/>
    <property type="match status" value="2"/>
</dbReference>
<evidence type="ECO:0000256" key="1">
    <source>
        <dbReference type="ARBA" id="ARBA00004196"/>
    </source>
</evidence>
<proteinExistence type="inferred from homology"/>
<evidence type="ECO:0000256" key="4">
    <source>
        <dbReference type="ARBA" id="ARBA00038043"/>
    </source>
</evidence>
<dbReference type="PANTHER" id="PTHR48059">
    <property type="entry name" value="POLYGALACTURONASE INHIBITOR 1"/>
    <property type="match status" value="1"/>
</dbReference>
<dbReference type="InterPro" id="IPR001611">
    <property type="entry name" value="Leu-rich_rpt"/>
</dbReference>
<dbReference type="AlphaFoldDB" id="A0A2K3DN96"/>
<comment type="subcellular location">
    <subcellularLocation>
        <location evidence="1">Cell envelope</location>
    </subcellularLocation>
    <subcellularLocation>
        <location evidence="2">Cytoplasm</location>
        <location evidence="2">Cytoskeleton</location>
        <location evidence="2">Cilium axoneme</location>
    </subcellularLocation>
</comment>
<evidence type="ECO:0000313" key="8">
    <source>
        <dbReference type="EMBL" id="PNW81991.1"/>
    </source>
</evidence>
<dbReference type="Pfam" id="PF08263">
    <property type="entry name" value="LRRNT_2"/>
    <property type="match status" value="1"/>
</dbReference>
<evidence type="ECO:0000313" key="9">
    <source>
        <dbReference type="Proteomes" id="UP000006906"/>
    </source>
</evidence>
<feature type="domain" description="Leucine-rich repeat-containing N-terminal plant-type" evidence="7">
    <location>
        <begin position="21"/>
        <end position="59"/>
    </location>
</feature>
<dbReference type="InterPro" id="IPR013210">
    <property type="entry name" value="LRR_N_plant-typ"/>
</dbReference>
<evidence type="ECO:0000256" key="3">
    <source>
        <dbReference type="ARBA" id="ARBA00022614"/>
    </source>
</evidence>
<keyword evidence="3" id="KW-0433">Leucine-rich repeat</keyword>
<dbReference type="InterPro" id="IPR029787">
    <property type="entry name" value="Nucleotide_cyclase"/>
</dbReference>
<comment type="similarity">
    <text evidence="4">Belongs to the polygalacturonase-inhibiting protein family.</text>
</comment>
<keyword evidence="6" id="KW-1133">Transmembrane helix</keyword>
<reference evidence="8 9" key="1">
    <citation type="journal article" date="2007" name="Science">
        <title>The Chlamydomonas genome reveals the evolution of key animal and plant functions.</title>
        <authorList>
            <person name="Merchant S.S."/>
            <person name="Prochnik S.E."/>
            <person name="Vallon O."/>
            <person name="Harris E.H."/>
            <person name="Karpowicz S.J."/>
            <person name="Witman G.B."/>
            <person name="Terry A."/>
            <person name="Salamov A."/>
            <person name="Fritz-Laylin L.K."/>
            <person name="Marechal-Drouard L."/>
            <person name="Marshall W.F."/>
            <person name="Qu L.H."/>
            <person name="Nelson D.R."/>
            <person name="Sanderfoot A.A."/>
            <person name="Spalding M.H."/>
            <person name="Kapitonov V.V."/>
            <person name="Ren Q."/>
            <person name="Ferris P."/>
            <person name="Lindquist E."/>
            <person name="Shapiro H."/>
            <person name="Lucas S.M."/>
            <person name="Grimwood J."/>
            <person name="Schmutz J."/>
            <person name="Cardol P."/>
            <person name="Cerutti H."/>
            <person name="Chanfreau G."/>
            <person name="Chen C.L."/>
            <person name="Cognat V."/>
            <person name="Croft M.T."/>
            <person name="Dent R."/>
            <person name="Dutcher S."/>
            <person name="Fernandez E."/>
            <person name="Fukuzawa H."/>
            <person name="Gonzalez-Ballester D."/>
            <person name="Gonzalez-Halphen D."/>
            <person name="Hallmann A."/>
            <person name="Hanikenne M."/>
            <person name="Hippler M."/>
            <person name="Inwood W."/>
            <person name="Jabbari K."/>
            <person name="Kalanon M."/>
            <person name="Kuras R."/>
            <person name="Lefebvre P.A."/>
            <person name="Lemaire S.D."/>
            <person name="Lobanov A.V."/>
            <person name="Lohr M."/>
            <person name="Manuell A."/>
            <person name="Meier I."/>
            <person name="Mets L."/>
            <person name="Mittag M."/>
            <person name="Mittelmeier T."/>
            <person name="Moroney J.V."/>
            <person name="Moseley J."/>
            <person name="Napoli C."/>
            <person name="Nedelcu A.M."/>
            <person name="Niyogi K."/>
            <person name="Novoselov S.V."/>
            <person name="Paulsen I.T."/>
            <person name="Pazour G."/>
            <person name="Purton S."/>
            <person name="Ral J.P."/>
            <person name="Riano-Pachon D.M."/>
            <person name="Riekhof W."/>
            <person name="Rymarquis L."/>
            <person name="Schroda M."/>
            <person name="Stern D."/>
            <person name="Umen J."/>
            <person name="Willows R."/>
            <person name="Wilson N."/>
            <person name="Zimmer S.L."/>
            <person name="Allmer J."/>
            <person name="Balk J."/>
            <person name="Bisova K."/>
            <person name="Chen C.J."/>
            <person name="Elias M."/>
            <person name="Gendler K."/>
            <person name="Hauser C."/>
            <person name="Lamb M.R."/>
            <person name="Ledford H."/>
            <person name="Long J.C."/>
            <person name="Minagawa J."/>
            <person name="Page M.D."/>
            <person name="Pan J."/>
            <person name="Pootakham W."/>
            <person name="Roje S."/>
            <person name="Rose A."/>
            <person name="Stahlberg E."/>
            <person name="Terauchi A.M."/>
            <person name="Yang P."/>
            <person name="Ball S."/>
            <person name="Bowler C."/>
            <person name="Dieckmann C.L."/>
            <person name="Gladyshev V.N."/>
            <person name="Green P."/>
            <person name="Jorgensen R."/>
            <person name="Mayfield S."/>
            <person name="Mueller-Roeber B."/>
            <person name="Rajamani S."/>
            <person name="Sayre R.T."/>
            <person name="Brokstein P."/>
            <person name="Dubchak I."/>
            <person name="Goodstein D."/>
            <person name="Hornick L."/>
            <person name="Huang Y.W."/>
            <person name="Jhaveri J."/>
            <person name="Luo Y."/>
            <person name="Martinez D."/>
            <person name="Ngau W.C."/>
            <person name="Otillar B."/>
            <person name="Poliakov A."/>
            <person name="Porter A."/>
            <person name="Szajkowski L."/>
            <person name="Werner G."/>
            <person name="Zhou K."/>
            <person name="Grigoriev I.V."/>
            <person name="Rokhsar D.S."/>
            <person name="Grossman A.R."/>
        </authorList>
    </citation>
    <scope>NUCLEOTIDE SEQUENCE [LARGE SCALE GENOMIC DNA]</scope>
    <source>
        <strain evidence="9">CC-503</strain>
    </source>
</reference>
<dbReference type="InterPro" id="IPR051848">
    <property type="entry name" value="PGIP"/>
</dbReference>
<dbReference type="Gramene" id="PNW81991">
    <property type="protein sequence ID" value="PNW81991"/>
    <property type="gene ID" value="CHLRE_06g269200v5"/>
</dbReference>
<sequence length="619" mass="63726">MLQSLSDTGTANSCDSACQTSQRQALTQLFRAWDGPNWLRRSNWLAENESVCSWEGVHCCLGTEFAAGSGVVALPGADDEPCPAGATGVVALSLARNNMTGDLSAVPWAAFNSTLQVLDLYANALGGSSEAWAAAGLGGGGLAALRYVGLGGNRLSGGLGPFAALPSLLALLLHGNALSGPLPEELVRHPELRYLDIDNNRLSGTLPAAVFLAQTRSSSSNNGSSSGNGSSSSGGSSSRGGSSRGVHTLLLSGNLLNGTLPELPPGAVLTGELSYLDLANNSLSGPLPRYLPRLALSYLDASHNALSGPVAPLLRGAWSLTVLKLDGNVLSGTLPDMVAAKHLQSLDLSANRLVGTVPEVLGSLPYLSRLDLADNSGLEGRLPPGLGSSNDLETFDVTGTAMQSDVSGPAGLPAAVQLSNSTLDASDSPAQPACPLALLRGRTPVGLSPYYWQYVGCLCGPGYIANYTRGSSSNNSSNNNSSSSSSSAGPIVGMVCVPAPPGHGAAGPAVPWWGILLLVAGGLVAGVLGLLLLRRLVPSVVRYRTMLAKKMPPGFSQRNRGAVVTLVLTDVEGSTELWEWDTDLMAAAIDLHDHTLRSQMSKWYGYEVSGRPGREGGGG</sequence>
<accession>A0A2K3DN96</accession>
<dbReference type="GO" id="GO:0005930">
    <property type="term" value="C:axoneme"/>
    <property type="evidence" value="ECO:0007669"/>
    <property type="project" value="UniProtKB-SubCell"/>
</dbReference>
<dbReference type="Proteomes" id="UP000006906">
    <property type="component" value="Chromosome 6"/>
</dbReference>
<dbReference type="GeneID" id="66053642"/>
<keyword evidence="6" id="KW-0472">Membrane</keyword>
<dbReference type="InterPro" id="IPR032675">
    <property type="entry name" value="LRR_dom_sf"/>
</dbReference>
<feature type="region of interest" description="Disordered" evidence="5">
    <location>
        <begin position="217"/>
        <end position="244"/>
    </location>
</feature>
<feature type="transmembrane region" description="Helical" evidence="6">
    <location>
        <begin position="510"/>
        <end position="533"/>
    </location>
</feature>
<dbReference type="PANTHER" id="PTHR48059:SF30">
    <property type="entry name" value="OS06G0587000 PROTEIN"/>
    <property type="match status" value="1"/>
</dbReference>
<protein>
    <recommendedName>
        <fullName evidence="7">Leucine-rich repeat-containing N-terminal plant-type domain-containing protein</fullName>
    </recommendedName>
</protein>
<evidence type="ECO:0000259" key="7">
    <source>
        <dbReference type="Pfam" id="PF08263"/>
    </source>
</evidence>
<name>A0A2K3DN96_CHLRE</name>
<keyword evidence="6" id="KW-0812">Transmembrane</keyword>
<dbReference type="OrthoDB" id="552043at2759"/>
<evidence type="ECO:0000256" key="6">
    <source>
        <dbReference type="SAM" id="Phobius"/>
    </source>
</evidence>
<dbReference type="Pfam" id="PF00560">
    <property type="entry name" value="LRR_1"/>
    <property type="match status" value="3"/>
</dbReference>
<gene>
    <name evidence="8" type="ORF">CHLRE_06g269200v5</name>
</gene>
<dbReference type="SUPFAM" id="SSF52058">
    <property type="entry name" value="L domain-like"/>
    <property type="match status" value="1"/>
</dbReference>
<evidence type="ECO:0000256" key="5">
    <source>
        <dbReference type="SAM" id="MobiDB-lite"/>
    </source>
</evidence>
<dbReference type="Gene3D" id="3.30.70.1230">
    <property type="entry name" value="Nucleotide cyclase"/>
    <property type="match status" value="1"/>
</dbReference>
<evidence type="ECO:0000256" key="2">
    <source>
        <dbReference type="ARBA" id="ARBA00004430"/>
    </source>
</evidence>